<proteinExistence type="predicted"/>
<reference evidence="2" key="1">
    <citation type="submission" date="2022-09" db="EMBL/GenBank/DDBJ databases">
        <title>Genome analysis and characterization of larvicidal activity of Brevibacillus strains.</title>
        <authorList>
            <person name="Patrusheva E.V."/>
            <person name="Izotova A.O."/>
            <person name="Toshchakov S.V."/>
            <person name="Sineoky S.P."/>
        </authorList>
    </citation>
    <scope>NUCLEOTIDE SEQUENCE</scope>
    <source>
        <strain evidence="2">VKPM_B-13247</strain>
    </source>
</reference>
<name>A0AAP3DLT3_BRELA</name>
<dbReference type="EMBL" id="JAPTNE010000086">
    <property type="protein sequence ID" value="MCZ0810457.1"/>
    <property type="molecule type" value="Genomic_DNA"/>
</dbReference>
<evidence type="ECO:0000313" key="3">
    <source>
        <dbReference type="Proteomes" id="UP001077662"/>
    </source>
</evidence>
<evidence type="ECO:0000313" key="2">
    <source>
        <dbReference type="EMBL" id="MCZ0810457.1"/>
    </source>
</evidence>
<dbReference type="AlphaFoldDB" id="A0AAP3DLT3"/>
<feature type="region of interest" description="Disordered" evidence="1">
    <location>
        <begin position="1"/>
        <end position="20"/>
    </location>
</feature>
<gene>
    <name evidence="2" type="ORF">O0554_26865</name>
</gene>
<comment type="caution">
    <text evidence="2">The sequence shown here is derived from an EMBL/GenBank/DDBJ whole genome shotgun (WGS) entry which is preliminary data.</text>
</comment>
<accession>A0AAP3DLT3</accession>
<dbReference type="Pfam" id="PF10844">
    <property type="entry name" value="DUF2577"/>
    <property type="match status" value="1"/>
</dbReference>
<sequence length="147" mass="16485">MSTKFSKRLQEPSRLEGGGPSQFRQLIQQIGYNKDVDIELGTVVAPPPAIRVTVDNDEKLELLAEDLIVAEHLTRHKRKVTLTSETVREAMTKAGYTPHVHDITELIIEGEIEFTDELKAGDRVIIQSIDEGQTYIIQDRAVIYDGA</sequence>
<dbReference type="RefSeq" id="WP_258435098.1">
    <property type="nucleotide sequence ID" value="NZ_JANSGW010000086.1"/>
</dbReference>
<dbReference type="InterPro" id="IPR022555">
    <property type="entry name" value="DUF2577"/>
</dbReference>
<evidence type="ECO:0000256" key="1">
    <source>
        <dbReference type="SAM" id="MobiDB-lite"/>
    </source>
</evidence>
<protein>
    <submittedName>
        <fullName evidence="2">DUF2577 domain-containing protein</fullName>
    </submittedName>
</protein>
<organism evidence="2 3">
    <name type="scientific">Brevibacillus laterosporus</name>
    <name type="common">Bacillus laterosporus</name>
    <dbReference type="NCBI Taxonomy" id="1465"/>
    <lineage>
        <taxon>Bacteria</taxon>
        <taxon>Bacillati</taxon>
        <taxon>Bacillota</taxon>
        <taxon>Bacilli</taxon>
        <taxon>Bacillales</taxon>
        <taxon>Paenibacillaceae</taxon>
        <taxon>Brevibacillus</taxon>
    </lineage>
</organism>
<dbReference type="Proteomes" id="UP001077662">
    <property type="component" value="Unassembled WGS sequence"/>
</dbReference>